<reference evidence="12" key="2">
    <citation type="submission" date="2022-10" db="EMBL/GenBank/DDBJ databases">
        <authorList>
            <consortium name="ENA_rothamsted_submissions"/>
            <consortium name="culmorum"/>
            <person name="King R."/>
        </authorList>
    </citation>
    <scope>NUCLEOTIDE SEQUENCE</scope>
</reference>
<dbReference type="OrthoDB" id="5971719at2759"/>
<dbReference type="GO" id="GO:0014069">
    <property type="term" value="C:postsynaptic density"/>
    <property type="evidence" value="ECO:0007669"/>
    <property type="project" value="TreeGrafter"/>
</dbReference>
<dbReference type="GO" id="GO:0030833">
    <property type="term" value="P:regulation of actin filament polymerization"/>
    <property type="evidence" value="ECO:0007669"/>
    <property type="project" value="TreeGrafter"/>
</dbReference>
<dbReference type="Proteomes" id="UP001153620">
    <property type="component" value="Chromosome 3"/>
</dbReference>
<evidence type="ECO:0008006" key="14">
    <source>
        <dbReference type="Google" id="ProtNLM"/>
    </source>
</evidence>
<dbReference type="InterPro" id="IPR035717">
    <property type="entry name" value="Drebrin-like_SH3"/>
</dbReference>
<dbReference type="CDD" id="cd11960">
    <property type="entry name" value="SH3_Abp1_eu"/>
    <property type="match status" value="1"/>
</dbReference>
<feature type="coiled-coil region" evidence="9">
    <location>
        <begin position="182"/>
        <end position="228"/>
    </location>
</feature>
<evidence type="ECO:0000256" key="1">
    <source>
        <dbReference type="ARBA" id="ARBA00004245"/>
    </source>
</evidence>
<dbReference type="GO" id="GO:0030027">
    <property type="term" value="C:lamellipodium"/>
    <property type="evidence" value="ECO:0007669"/>
    <property type="project" value="TreeGrafter"/>
</dbReference>
<evidence type="ECO:0000313" key="12">
    <source>
        <dbReference type="EMBL" id="CAG9809484.1"/>
    </source>
</evidence>
<comment type="subcellular location">
    <subcellularLocation>
        <location evidence="1">Cytoplasm</location>
        <location evidence="1">Cytoskeleton</location>
    </subcellularLocation>
</comment>
<feature type="domain" description="ADF-H" evidence="11">
    <location>
        <begin position="4"/>
        <end position="133"/>
    </location>
</feature>
<evidence type="ECO:0000256" key="7">
    <source>
        <dbReference type="ARBA" id="ARBA00023212"/>
    </source>
</evidence>
<dbReference type="GO" id="GO:0030427">
    <property type="term" value="C:site of polarized growth"/>
    <property type="evidence" value="ECO:0007669"/>
    <property type="project" value="TreeGrafter"/>
</dbReference>
<dbReference type="PROSITE" id="PS50002">
    <property type="entry name" value="SH3"/>
    <property type="match status" value="1"/>
</dbReference>
<dbReference type="FunFam" id="2.30.30.40:FF:000046">
    <property type="entry name" value="Drebrin-like protein isoform B"/>
    <property type="match status" value="1"/>
</dbReference>
<gene>
    <name evidence="12" type="ORF">CHIRRI_LOCUS12305</name>
</gene>
<keyword evidence="13" id="KW-1185">Reference proteome</keyword>
<dbReference type="CDD" id="cd11281">
    <property type="entry name" value="ADF_drebrin_like"/>
    <property type="match status" value="1"/>
</dbReference>
<evidence type="ECO:0000256" key="8">
    <source>
        <dbReference type="PROSITE-ProRule" id="PRU00192"/>
    </source>
</evidence>
<evidence type="ECO:0000256" key="3">
    <source>
        <dbReference type="ARBA" id="ARBA00022443"/>
    </source>
</evidence>
<dbReference type="PROSITE" id="PS51263">
    <property type="entry name" value="ADF_H"/>
    <property type="match status" value="1"/>
</dbReference>
<dbReference type="Pfam" id="PF00241">
    <property type="entry name" value="Cofilin_ADF"/>
    <property type="match status" value="1"/>
</dbReference>
<dbReference type="PANTHER" id="PTHR10829:SF25">
    <property type="entry name" value="DREBRIN-LIKE PROTEIN"/>
    <property type="match status" value="1"/>
</dbReference>
<dbReference type="GO" id="GO:0030425">
    <property type="term" value="C:dendrite"/>
    <property type="evidence" value="ECO:0007669"/>
    <property type="project" value="TreeGrafter"/>
</dbReference>
<dbReference type="SMART" id="SM00102">
    <property type="entry name" value="ADF"/>
    <property type="match status" value="1"/>
</dbReference>
<organism evidence="12 13">
    <name type="scientific">Chironomus riparius</name>
    <dbReference type="NCBI Taxonomy" id="315576"/>
    <lineage>
        <taxon>Eukaryota</taxon>
        <taxon>Metazoa</taxon>
        <taxon>Ecdysozoa</taxon>
        <taxon>Arthropoda</taxon>
        <taxon>Hexapoda</taxon>
        <taxon>Insecta</taxon>
        <taxon>Pterygota</taxon>
        <taxon>Neoptera</taxon>
        <taxon>Endopterygota</taxon>
        <taxon>Diptera</taxon>
        <taxon>Nematocera</taxon>
        <taxon>Chironomoidea</taxon>
        <taxon>Chironomidae</taxon>
        <taxon>Chironominae</taxon>
        <taxon>Chironomus</taxon>
    </lineage>
</organism>
<dbReference type="InterPro" id="IPR001452">
    <property type="entry name" value="SH3_domain"/>
</dbReference>
<dbReference type="SUPFAM" id="SSF50044">
    <property type="entry name" value="SH3-domain"/>
    <property type="match status" value="1"/>
</dbReference>
<dbReference type="GO" id="GO:0045211">
    <property type="term" value="C:postsynaptic membrane"/>
    <property type="evidence" value="ECO:0007669"/>
    <property type="project" value="TreeGrafter"/>
</dbReference>
<sequence>MAVDLKKNKDEILDAWKKVTEHQDGYDWALFGYESKSTILKLDAIGSGGIETVAEEINEGKIQYAFVRILDPNTHLVKFLLINFQGEAVLDLVHKGTCSNHIRDISNLLKNQLTITASTIDDLDEDLIISKLSKITSAYDFQNRSAPTDERIVIGTNYKKVIPTKEINSVKRDEFWKEEEKIEKERLELESQSRRVANLKLEEDRLKREQMEHAKREQMNKALDAKQKTVPKPEKVEIHPVKPIIERDDNTRPKAEEMRTERRKEAQELIGNKVNTAKMMFQQQAAQTTSVKATGPPIKPIRKTIPKHEPEIIPQIPQKEEIQESSHVIESYEQHEEVEHEVSTIKRSPKTPTTPEQNIAFIENTTNGNKAEDVQIMPQIEPEPEPQPVVVQESIQEISQVYELEQPEQAAEDLNDQSMMKAVALYDYQAVDDTEISFDPGDLITHIDQIDAGWWQGYSMRFGTYGLFPANYVQLVDDDAQGQ</sequence>
<dbReference type="Gene3D" id="2.30.30.40">
    <property type="entry name" value="SH3 Domains"/>
    <property type="match status" value="1"/>
</dbReference>
<evidence type="ECO:0000256" key="6">
    <source>
        <dbReference type="ARBA" id="ARBA00023203"/>
    </source>
</evidence>
<keyword evidence="5 9" id="KW-0175">Coiled coil</keyword>
<dbReference type="EMBL" id="OU895879">
    <property type="protein sequence ID" value="CAG9809484.1"/>
    <property type="molecule type" value="Genomic_DNA"/>
</dbReference>
<dbReference type="AlphaFoldDB" id="A0A9N9WZ30"/>
<dbReference type="InterPro" id="IPR002108">
    <property type="entry name" value="ADF-H"/>
</dbReference>
<dbReference type="GO" id="GO:0005884">
    <property type="term" value="C:actin filament"/>
    <property type="evidence" value="ECO:0007669"/>
    <property type="project" value="TreeGrafter"/>
</dbReference>
<dbReference type="GO" id="GO:0045773">
    <property type="term" value="P:positive regulation of axon extension"/>
    <property type="evidence" value="ECO:0007669"/>
    <property type="project" value="TreeGrafter"/>
</dbReference>
<dbReference type="GO" id="GO:0030864">
    <property type="term" value="C:cortical actin cytoskeleton"/>
    <property type="evidence" value="ECO:0007669"/>
    <property type="project" value="TreeGrafter"/>
</dbReference>
<dbReference type="InterPro" id="IPR029006">
    <property type="entry name" value="ADF-H/Gelsolin-like_dom_sf"/>
</dbReference>
<dbReference type="SUPFAM" id="SSF55753">
    <property type="entry name" value="Actin depolymerizing proteins"/>
    <property type="match status" value="1"/>
</dbReference>
<dbReference type="GO" id="GO:0051015">
    <property type="term" value="F:actin filament binding"/>
    <property type="evidence" value="ECO:0007669"/>
    <property type="project" value="TreeGrafter"/>
</dbReference>
<name>A0A9N9WZ30_9DIPT</name>
<dbReference type="GO" id="GO:0048812">
    <property type="term" value="P:neuron projection morphogenesis"/>
    <property type="evidence" value="ECO:0007669"/>
    <property type="project" value="TreeGrafter"/>
</dbReference>
<dbReference type="PRINTS" id="PR00452">
    <property type="entry name" value="SH3DOMAIN"/>
</dbReference>
<evidence type="ECO:0000313" key="13">
    <source>
        <dbReference type="Proteomes" id="UP001153620"/>
    </source>
</evidence>
<proteinExistence type="inferred from homology"/>
<dbReference type="GO" id="GO:0098974">
    <property type="term" value="P:postsynaptic actin cytoskeleton organization"/>
    <property type="evidence" value="ECO:0007669"/>
    <property type="project" value="TreeGrafter"/>
</dbReference>
<dbReference type="InterPro" id="IPR036028">
    <property type="entry name" value="SH3-like_dom_sf"/>
</dbReference>
<feature type="domain" description="SH3" evidence="10">
    <location>
        <begin position="417"/>
        <end position="478"/>
    </location>
</feature>
<keyword evidence="3 8" id="KW-0728">SH3 domain</keyword>
<reference evidence="12" key="1">
    <citation type="submission" date="2022-01" db="EMBL/GenBank/DDBJ databases">
        <authorList>
            <person name="King R."/>
        </authorList>
    </citation>
    <scope>NUCLEOTIDE SEQUENCE</scope>
</reference>
<evidence type="ECO:0000256" key="2">
    <source>
        <dbReference type="ARBA" id="ARBA00011039"/>
    </source>
</evidence>
<evidence type="ECO:0000256" key="5">
    <source>
        <dbReference type="ARBA" id="ARBA00023054"/>
    </source>
</evidence>
<keyword evidence="4" id="KW-0963">Cytoplasm</keyword>
<comment type="similarity">
    <text evidence="2">Belongs to the ABP1 family.</text>
</comment>
<keyword evidence="6" id="KW-0009">Actin-binding</keyword>
<dbReference type="Gene3D" id="3.40.20.10">
    <property type="entry name" value="Severin"/>
    <property type="match status" value="1"/>
</dbReference>
<evidence type="ECO:0000256" key="4">
    <source>
        <dbReference type="ARBA" id="ARBA00022490"/>
    </source>
</evidence>
<evidence type="ECO:0000259" key="10">
    <source>
        <dbReference type="PROSITE" id="PS50002"/>
    </source>
</evidence>
<dbReference type="PANTHER" id="PTHR10829">
    <property type="entry name" value="CORTACTIN AND DREBRIN"/>
    <property type="match status" value="1"/>
</dbReference>
<evidence type="ECO:0000259" key="11">
    <source>
        <dbReference type="PROSITE" id="PS51263"/>
    </source>
</evidence>
<dbReference type="SMART" id="SM00326">
    <property type="entry name" value="SH3"/>
    <property type="match status" value="1"/>
</dbReference>
<evidence type="ECO:0000256" key="9">
    <source>
        <dbReference type="SAM" id="Coils"/>
    </source>
</evidence>
<protein>
    <recommendedName>
        <fullName evidence="14">Drebrin-like protein</fullName>
    </recommendedName>
</protein>
<keyword evidence="7" id="KW-0206">Cytoskeleton</keyword>
<accession>A0A9N9WZ30</accession>
<dbReference type="Pfam" id="PF14604">
    <property type="entry name" value="SH3_9"/>
    <property type="match status" value="1"/>
</dbReference>